<sequence length="326" mass="36457">MISMKLPCFLYLVVVVVMASRQAASTSLTTYWNSHLQGVFMPRSIKDYLPSKEGESTSSSSSSHQFVKNNLNISEDVNIIRCHASKRPPKTTKMDSITSLHFLESDLSNNNNRVLLYPRFPNLHSNNGHFLPRTIIEQFPTLKSTNLPSILSRFSITPNSPATGVIKHTVELCEYAANDDNVCVTSLESMVDFVQSTKHGVIRAYSTTIQDKYFKGNNGNLQPFRIVKVKRLSNSRVVNSTVSCHKAQFPFAVFLCHQRVATVAYMVTLEGVRDKMTRIEAATACHMDTSEWDPLFPALVALKVAPGTPVCHFLNQKSVLWVVGEN</sequence>
<dbReference type="OrthoDB" id="1909293at2759"/>
<evidence type="ECO:0000313" key="4">
    <source>
        <dbReference type="RefSeq" id="XP_021853802.1"/>
    </source>
</evidence>
<keyword evidence="3" id="KW-1185">Reference proteome</keyword>
<dbReference type="Pfam" id="PF03181">
    <property type="entry name" value="BURP"/>
    <property type="match status" value="1"/>
</dbReference>
<evidence type="ECO:0000256" key="1">
    <source>
        <dbReference type="SAM" id="SignalP"/>
    </source>
</evidence>
<feature type="chain" id="PRO_5040402200" evidence="1">
    <location>
        <begin position="26"/>
        <end position="326"/>
    </location>
</feature>
<dbReference type="Proteomes" id="UP000813463">
    <property type="component" value="Chromosome 1"/>
</dbReference>
<protein>
    <submittedName>
        <fullName evidence="4">BURP domain-containing protein 5-like isoform X1</fullName>
    </submittedName>
</protein>
<reference evidence="4" key="2">
    <citation type="submission" date="2025-08" db="UniProtKB">
        <authorList>
            <consortium name="RefSeq"/>
        </authorList>
    </citation>
    <scope>IDENTIFICATION</scope>
    <source>
        <tissue evidence="4">Leaf</tissue>
    </source>
</reference>
<feature type="domain" description="BURP" evidence="2">
    <location>
        <begin position="101"/>
        <end position="324"/>
    </location>
</feature>
<dbReference type="RefSeq" id="XP_021853802.1">
    <property type="nucleotide sequence ID" value="XM_021998110.2"/>
</dbReference>
<keyword evidence="1" id="KW-0732">Signal</keyword>
<dbReference type="InterPro" id="IPR004873">
    <property type="entry name" value="BURP_dom"/>
</dbReference>
<accession>A0A9R0IRD5</accession>
<evidence type="ECO:0000259" key="2">
    <source>
        <dbReference type="PROSITE" id="PS51277"/>
    </source>
</evidence>
<organism evidence="3 4">
    <name type="scientific">Spinacia oleracea</name>
    <name type="common">Spinach</name>
    <dbReference type="NCBI Taxonomy" id="3562"/>
    <lineage>
        <taxon>Eukaryota</taxon>
        <taxon>Viridiplantae</taxon>
        <taxon>Streptophyta</taxon>
        <taxon>Embryophyta</taxon>
        <taxon>Tracheophyta</taxon>
        <taxon>Spermatophyta</taxon>
        <taxon>Magnoliopsida</taxon>
        <taxon>eudicotyledons</taxon>
        <taxon>Gunneridae</taxon>
        <taxon>Pentapetalae</taxon>
        <taxon>Caryophyllales</taxon>
        <taxon>Chenopodiaceae</taxon>
        <taxon>Chenopodioideae</taxon>
        <taxon>Anserineae</taxon>
        <taxon>Spinacia</taxon>
    </lineage>
</organism>
<dbReference type="PROSITE" id="PS51277">
    <property type="entry name" value="BURP"/>
    <property type="match status" value="1"/>
</dbReference>
<dbReference type="PANTHER" id="PTHR31236:SF2">
    <property type="entry name" value="BURP DOMAIN PROTEIN RD22"/>
    <property type="match status" value="1"/>
</dbReference>
<dbReference type="InterPro" id="IPR044816">
    <property type="entry name" value="BURP"/>
</dbReference>
<dbReference type="GeneID" id="110793252"/>
<proteinExistence type="predicted"/>
<dbReference type="KEGG" id="soe:110793252"/>
<feature type="signal peptide" evidence="1">
    <location>
        <begin position="1"/>
        <end position="25"/>
    </location>
</feature>
<gene>
    <name evidence="4" type="primary">LOC110793252</name>
</gene>
<dbReference type="SMART" id="SM01045">
    <property type="entry name" value="BURP"/>
    <property type="match status" value="1"/>
</dbReference>
<evidence type="ECO:0000313" key="3">
    <source>
        <dbReference type="Proteomes" id="UP000813463"/>
    </source>
</evidence>
<dbReference type="AlphaFoldDB" id="A0A9R0IRD5"/>
<name>A0A9R0IRD5_SPIOL</name>
<reference evidence="3" key="1">
    <citation type="journal article" date="2021" name="Nat. Commun.">
        <title>Genomic analyses provide insights into spinach domestication and the genetic basis of agronomic traits.</title>
        <authorList>
            <person name="Cai X."/>
            <person name="Sun X."/>
            <person name="Xu C."/>
            <person name="Sun H."/>
            <person name="Wang X."/>
            <person name="Ge C."/>
            <person name="Zhang Z."/>
            <person name="Wang Q."/>
            <person name="Fei Z."/>
            <person name="Jiao C."/>
            <person name="Wang Q."/>
        </authorList>
    </citation>
    <scope>NUCLEOTIDE SEQUENCE [LARGE SCALE GENOMIC DNA]</scope>
    <source>
        <strain evidence="3">cv. Varoflay</strain>
    </source>
</reference>
<dbReference type="PANTHER" id="PTHR31236">
    <property type="entry name" value="BURP DOMAIN PROTEIN USPL1-LIKE"/>
    <property type="match status" value="1"/>
</dbReference>